<dbReference type="InterPro" id="IPR044644">
    <property type="entry name" value="DinF-like"/>
</dbReference>
<organism evidence="7 8">
    <name type="scientific">Solanum tuberosum</name>
    <name type="common">Potato</name>
    <dbReference type="NCBI Taxonomy" id="4113"/>
    <lineage>
        <taxon>Eukaryota</taxon>
        <taxon>Viridiplantae</taxon>
        <taxon>Streptophyta</taxon>
        <taxon>Embryophyta</taxon>
        <taxon>Tracheophyta</taxon>
        <taxon>Spermatophyta</taxon>
        <taxon>Magnoliopsida</taxon>
        <taxon>eudicotyledons</taxon>
        <taxon>Gunneridae</taxon>
        <taxon>Pentapetalae</taxon>
        <taxon>asterids</taxon>
        <taxon>lamiids</taxon>
        <taxon>Solanales</taxon>
        <taxon>Solanaceae</taxon>
        <taxon>Solanoideae</taxon>
        <taxon>Solaneae</taxon>
        <taxon>Solanum</taxon>
    </lineage>
</organism>
<comment type="similarity">
    <text evidence="2">Belongs to the multi antimicrobial extrusion (MATE) (TC 2.A.66.1) family.</text>
</comment>
<sequence length="397" mass="41032">MYFVGSVELAAVGISVSVFNLISKLFNVPLLNVTTSFVAEEQALIAKDSSPDSQSKILLPSVSTSLLLALGLGIVEAVGLFVGSGFLMNTMGISVIFSVSLFGLVDVSQDSPMREPAEQFLTMRAFGAPPVVIALAAQGTFRGFKDTKTPLYAVGKSSGLSGGGNLVNALLSPILIFTFGFGVSGAAIAGVISEYVVGGALLIGRTLSLLITTTLSTALAAREGPVPMAGHQICVEVWLAVSLLTDALALAGQALLAGGVSQGNYSQAREVVYKVLQIGALTGVALGFSLFIGFGALSALFSTDSEVVEIAKSGTLFVAGSQPVNAIAFVLDGLYYGVSDFEFAAYSMFVIGIISSIFLLVAAPLFGLPGVWAGLFLFVALRVVAGLWRCVNSKVDK</sequence>
<dbReference type="OMA" id="QPFVGYN"/>
<name>M1ARH2_SOLTU</name>
<dbReference type="Proteomes" id="UP000011115">
    <property type="component" value="Unassembled WGS sequence"/>
</dbReference>
<evidence type="ECO:0000313" key="7">
    <source>
        <dbReference type="EnsemblPlants" id="PGSC0003DMT400028660"/>
    </source>
</evidence>
<feature type="transmembrane region" description="Helical" evidence="6">
    <location>
        <begin position="86"/>
        <end position="105"/>
    </location>
</feature>
<dbReference type="GO" id="GO:0016020">
    <property type="term" value="C:membrane"/>
    <property type="evidence" value="ECO:0007669"/>
    <property type="project" value="UniProtKB-SubCell"/>
</dbReference>
<feature type="transmembrane region" description="Helical" evidence="6">
    <location>
        <begin position="195"/>
        <end position="221"/>
    </location>
</feature>
<accession>M1ARH2</accession>
<dbReference type="EnsemblPlants" id="PGSC0003DMT400028660">
    <property type="protein sequence ID" value="PGSC0003DMT400028660"/>
    <property type="gene ID" value="PGSC0003DMG400011035"/>
</dbReference>
<keyword evidence="8" id="KW-1185">Reference proteome</keyword>
<feature type="transmembrane region" description="Helical" evidence="6">
    <location>
        <begin position="233"/>
        <end position="256"/>
    </location>
</feature>
<dbReference type="AlphaFoldDB" id="M1ARH2"/>
<feature type="transmembrane region" description="Helical" evidence="6">
    <location>
        <begin position="370"/>
        <end position="388"/>
    </location>
</feature>
<reference evidence="8" key="1">
    <citation type="journal article" date="2011" name="Nature">
        <title>Genome sequence and analysis of the tuber crop potato.</title>
        <authorList>
            <consortium name="The Potato Genome Sequencing Consortium"/>
        </authorList>
    </citation>
    <scope>NUCLEOTIDE SEQUENCE [LARGE SCALE GENOMIC DNA]</scope>
    <source>
        <strain evidence="8">cv. DM1-3 516 R44</strain>
    </source>
</reference>
<dbReference type="FunCoup" id="M1ARH2">
    <property type="interactions" value="623"/>
</dbReference>
<dbReference type="GO" id="GO:0015297">
    <property type="term" value="F:antiporter activity"/>
    <property type="evidence" value="ECO:0007669"/>
    <property type="project" value="InterPro"/>
</dbReference>
<proteinExistence type="inferred from homology"/>
<comment type="subcellular location">
    <subcellularLocation>
        <location evidence="1">Membrane</location>
        <topology evidence="1">Multi-pass membrane protein</topology>
    </subcellularLocation>
</comment>
<dbReference type="HOGENOM" id="CLU_012893_16_2_1"/>
<reference evidence="7" key="2">
    <citation type="submission" date="2015-06" db="UniProtKB">
        <authorList>
            <consortium name="EnsemblPlants"/>
        </authorList>
    </citation>
    <scope>IDENTIFICATION</scope>
    <source>
        <strain evidence="7">DM1-3 516 R44</strain>
    </source>
</reference>
<feature type="transmembrane region" description="Helical" evidence="6">
    <location>
        <begin position="57"/>
        <end position="80"/>
    </location>
</feature>
<protein>
    <submittedName>
        <fullName evidence="7">DNA-damage-inducible protein f</fullName>
    </submittedName>
</protein>
<dbReference type="Gramene" id="PGSC0003DMT400028660">
    <property type="protein sequence ID" value="PGSC0003DMT400028660"/>
    <property type="gene ID" value="PGSC0003DMG400011035"/>
</dbReference>
<dbReference type="GO" id="GO:0042910">
    <property type="term" value="F:xenobiotic transmembrane transporter activity"/>
    <property type="evidence" value="ECO:0007669"/>
    <property type="project" value="InterPro"/>
</dbReference>
<dbReference type="Pfam" id="PF01554">
    <property type="entry name" value="MatE"/>
    <property type="match status" value="2"/>
</dbReference>
<evidence type="ECO:0000256" key="6">
    <source>
        <dbReference type="SAM" id="Phobius"/>
    </source>
</evidence>
<evidence type="ECO:0000256" key="2">
    <source>
        <dbReference type="ARBA" id="ARBA00010199"/>
    </source>
</evidence>
<keyword evidence="5 6" id="KW-0472">Membrane</keyword>
<dbReference type="eggNOG" id="KOG1347">
    <property type="taxonomic scope" value="Eukaryota"/>
</dbReference>
<evidence type="ECO:0000256" key="4">
    <source>
        <dbReference type="ARBA" id="ARBA00022989"/>
    </source>
</evidence>
<dbReference type="InParanoid" id="M1ARH2"/>
<keyword evidence="4 6" id="KW-1133">Transmembrane helix</keyword>
<keyword evidence="3 6" id="KW-0812">Transmembrane</keyword>
<dbReference type="PANTHER" id="PTHR42893">
    <property type="entry name" value="PROTEIN DETOXIFICATION 44, CHLOROPLASTIC-RELATED"/>
    <property type="match status" value="1"/>
</dbReference>
<evidence type="ECO:0000256" key="5">
    <source>
        <dbReference type="ARBA" id="ARBA00023136"/>
    </source>
</evidence>
<dbReference type="STRING" id="4113.M1ARH2"/>
<dbReference type="PANTHER" id="PTHR42893:SF46">
    <property type="entry name" value="PROTEIN DETOXIFICATION 44, CHLOROPLASTIC"/>
    <property type="match status" value="1"/>
</dbReference>
<dbReference type="PaxDb" id="4113-PGSC0003DMT400028660"/>
<feature type="transmembrane region" description="Helical" evidence="6">
    <location>
        <begin position="343"/>
        <end position="363"/>
    </location>
</feature>
<feature type="transmembrane region" description="Helical" evidence="6">
    <location>
        <begin position="313"/>
        <end position="331"/>
    </location>
</feature>
<dbReference type="ExpressionAtlas" id="M1ARH2">
    <property type="expression patterns" value="baseline"/>
</dbReference>
<dbReference type="InterPro" id="IPR002528">
    <property type="entry name" value="MATE_fam"/>
</dbReference>
<dbReference type="GO" id="GO:0022857">
    <property type="term" value="F:transmembrane transporter activity"/>
    <property type="evidence" value="ECO:0000318"/>
    <property type="project" value="GO_Central"/>
</dbReference>
<evidence type="ECO:0000313" key="8">
    <source>
        <dbReference type="Proteomes" id="UP000011115"/>
    </source>
</evidence>
<feature type="transmembrane region" description="Helical" evidence="6">
    <location>
        <begin position="166"/>
        <end position="189"/>
    </location>
</feature>
<evidence type="ECO:0000256" key="3">
    <source>
        <dbReference type="ARBA" id="ARBA00022692"/>
    </source>
</evidence>
<feature type="transmembrane region" description="Helical" evidence="6">
    <location>
        <begin position="276"/>
        <end position="301"/>
    </location>
</feature>
<evidence type="ECO:0000256" key="1">
    <source>
        <dbReference type="ARBA" id="ARBA00004141"/>
    </source>
</evidence>